<proteinExistence type="predicted"/>
<dbReference type="Pfam" id="PF12833">
    <property type="entry name" value="HTH_18"/>
    <property type="match status" value="1"/>
</dbReference>
<organism evidence="5">
    <name type="scientific">Dechloromonas aromatica (strain RCB)</name>
    <dbReference type="NCBI Taxonomy" id="159087"/>
    <lineage>
        <taxon>Bacteria</taxon>
        <taxon>Pseudomonadati</taxon>
        <taxon>Pseudomonadota</taxon>
        <taxon>Betaproteobacteria</taxon>
        <taxon>Rhodocyclales</taxon>
        <taxon>Azonexaceae</taxon>
        <taxon>Dechloromonas</taxon>
    </lineage>
</organism>
<dbReference type="SMART" id="SM00342">
    <property type="entry name" value="HTH_ARAC"/>
    <property type="match status" value="1"/>
</dbReference>
<dbReference type="InterPro" id="IPR018060">
    <property type="entry name" value="HTH_AraC"/>
</dbReference>
<keyword evidence="1" id="KW-0805">Transcription regulation</keyword>
<dbReference type="AlphaFoldDB" id="Q47GE0"/>
<dbReference type="Pfam" id="PF14525">
    <property type="entry name" value="AraC_binding_2"/>
    <property type="match status" value="1"/>
</dbReference>
<dbReference type="EMBL" id="CP000089">
    <property type="protein sequence ID" value="AAZ46091.1"/>
    <property type="molecule type" value="Genomic_DNA"/>
</dbReference>
<reference evidence="5" key="1">
    <citation type="submission" date="2005-08" db="EMBL/GenBank/DDBJ databases">
        <title>Complete sequence of Dechloromonas aromatica RCB.</title>
        <authorList>
            <person name="Salinero K.K."/>
            <person name="Copeland A."/>
            <person name="Lucas S."/>
            <person name="Lapidus A."/>
            <person name="Barry K."/>
            <person name="Detter J.C."/>
            <person name="Glavina T."/>
            <person name="Hammon N."/>
            <person name="Israni S."/>
            <person name="Pitluck S."/>
            <person name="Di Bartolo G."/>
            <person name="Trong S."/>
            <person name="Schmutz J."/>
            <person name="Larimer F."/>
            <person name="Land M."/>
            <person name="Ivanova N."/>
            <person name="Richardson P."/>
        </authorList>
    </citation>
    <scope>NUCLEOTIDE SEQUENCE</scope>
    <source>
        <strain evidence="5">RCB</strain>
    </source>
</reference>
<dbReference type="GO" id="GO:0003700">
    <property type="term" value="F:DNA-binding transcription factor activity"/>
    <property type="evidence" value="ECO:0007669"/>
    <property type="project" value="InterPro"/>
</dbReference>
<feature type="domain" description="HTH araC/xylS-type" evidence="4">
    <location>
        <begin position="227"/>
        <end position="327"/>
    </location>
</feature>
<evidence type="ECO:0000256" key="3">
    <source>
        <dbReference type="ARBA" id="ARBA00023163"/>
    </source>
</evidence>
<evidence type="ECO:0000256" key="1">
    <source>
        <dbReference type="ARBA" id="ARBA00023015"/>
    </source>
</evidence>
<keyword evidence="2" id="KW-0238">DNA-binding</keyword>
<dbReference type="HOGENOM" id="CLU_047930_0_1_4"/>
<dbReference type="GO" id="GO:0043565">
    <property type="term" value="F:sequence-specific DNA binding"/>
    <property type="evidence" value="ECO:0007669"/>
    <property type="project" value="InterPro"/>
</dbReference>
<dbReference type="Gene3D" id="1.10.10.60">
    <property type="entry name" value="Homeodomain-like"/>
    <property type="match status" value="1"/>
</dbReference>
<gene>
    <name evidence="5" type="ordered locus">Daro_1342</name>
</gene>
<dbReference type="InterPro" id="IPR050204">
    <property type="entry name" value="AraC_XylS_family_regulators"/>
</dbReference>
<accession>Q47GE0</accession>
<evidence type="ECO:0000259" key="4">
    <source>
        <dbReference type="PROSITE" id="PS01124"/>
    </source>
</evidence>
<dbReference type="KEGG" id="dar:Daro_1342"/>
<dbReference type="InterPro" id="IPR035418">
    <property type="entry name" value="AraC-bd_2"/>
</dbReference>
<dbReference type="PROSITE" id="PS01124">
    <property type="entry name" value="HTH_ARAC_FAMILY_2"/>
    <property type="match status" value="1"/>
</dbReference>
<protein>
    <submittedName>
        <fullName evidence="5">Transcriptional regulator, AraC family</fullName>
    </submittedName>
</protein>
<keyword evidence="3" id="KW-0804">Transcription</keyword>
<name>Q47GE0_DECAR</name>
<dbReference type="InterPro" id="IPR009057">
    <property type="entry name" value="Homeodomain-like_sf"/>
</dbReference>
<dbReference type="SUPFAM" id="SSF46689">
    <property type="entry name" value="Homeodomain-like"/>
    <property type="match status" value="1"/>
</dbReference>
<sequence>MDPTVGDSDGGHVRILSSTDIDETRQLVADVFCDHGLKQIGADERLNYHHVLIGGAAVEFSIMNYGARVSVEPGPLESFYLVQIPLEGVDVVLADNSEAISHKGCASVHSPHHHLRMCWSADCKKLVVRVDKVALERQAVNLTGGALRGSLEFDLAMDVESGPGASWGRLAASFVDEIRRTPSILKSPIVAAQFEQLLMTSLLEWQPNNHLTAFREQQVVGSPRYVRLVEEYMEANCHLPITLENLVSISGVSGRSLFAGFRKFRGISPMNHLRNIRMSRVRSELETPSTESSVTEVATRWGFYELGRFAAAYKSRFGEYPSETLKRYSE</sequence>
<evidence type="ECO:0000313" key="5">
    <source>
        <dbReference type="EMBL" id="AAZ46091.1"/>
    </source>
</evidence>
<dbReference type="STRING" id="159087.Daro_1342"/>
<dbReference type="PANTHER" id="PTHR46796">
    <property type="entry name" value="HTH-TYPE TRANSCRIPTIONAL ACTIVATOR RHAS-RELATED"/>
    <property type="match status" value="1"/>
</dbReference>
<evidence type="ECO:0000256" key="2">
    <source>
        <dbReference type="ARBA" id="ARBA00023125"/>
    </source>
</evidence>
<dbReference type="PANTHER" id="PTHR46796:SF12">
    <property type="entry name" value="HTH-TYPE DNA-BINDING TRANSCRIPTIONAL ACTIVATOR EUTR"/>
    <property type="match status" value="1"/>
</dbReference>
<dbReference type="eggNOG" id="COG2207">
    <property type="taxonomic scope" value="Bacteria"/>
</dbReference>